<evidence type="ECO:0000313" key="1">
    <source>
        <dbReference type="EMBL" id="KAI7731236.1"/>
    </source>
</evidence>
<feature type="non-terminal residue" evidence="1">
    <location>
        <position position="1"/>
    </location>
</feature>
<dbReference type="EMBL" id="JAMZMK010010496">
    <property type="protein sequence ID" value="KAI7731236.1"/>
    <property type="molecule type" value="Genomic_DNA"/>
</dbReference>
<comment type="caution">
    <text evidence="1">The sequence shown here is derived from an EMBL/GenBank/DDBJ whole genome shotgun (WGS) entry which is preliminary data.</text>
</comment>
<proteinExistence type="predicted"/>
<gene>
    <name evidence="1" type="ORF">M8C21_016699</name>
</gene>
<accession>A0AAD5BX29</accession>
<evidence type="ECO:0000313" key="2">
    <source>
        <dbReference type="Proteomes" id="UP001206925"/>
    </source>
</evidence>
<dbReference type="Proteomes" id="UP001206925">
    <property type="component" value="Unassembled WGS sequence"/>
</dbReference>
<protein>
    <submittedName>
        <fullName evidence="1">Uncharacterized protein</fullName>
    </submittedName>
</protein>
<organism evidence="1 2">
    <name type="scientific">Ambrosia artemisiifolia</name>
    <name type="common">Common ragweed</name>
    <dbReference type="NCBI Taxonomy" id="4212"/>
    <lineage>
        <taxon>Eukaryota</taxon>
        <taxon>Viridiplantae</taxon>
        <taxon>Streptophyta</taxon>
        <taxon>Embryophyta</taxon>
        <taxon>Tracheophyta</taxon>
        <taxon>Spermatophyta</taxon>
        <taxon>Magnoliopsida</taxon>
        <taxon>eudicotyledons</taxon>
        <taxon>Gunneridae</taxon>
        <taxon>Pentapetalae</taxon>
        <taxon>asterids</taxon>
        <taxon>campanulids</taxon>
        <taxon>Asterales</taxon>
        <taxon>Asteraceae</taxon>
        <taxon>Asteroideae</taxon>
        <taxon>Heliantheae alliance</taxon>
        <taxon>Heliantheae</taxon>
        <taxon>Ambrosia</taxon>
    </lineage>
</organism>
<name>A0AAD5BX29_AMBAR</name>
<feature type="non-terminal residue" evidence="1">
    <location>
        <position position="162"/>
    </location>
</feature>
<reference evidence="1" key="1">
    <citation type="submission" date="2022-06" db="EMBL/GenBank/DDBJ databases">
        <title>Uncovering the hologenomic basis of an extraordinary plant invasion.</title>
        <authorList>
            <person name="Bieker V.C."/>
            <person name="Martin M.D."/>
            <person name="Gilbert T."/>
            <person name="Hodgins K."/>
            <person name="Battlay P."/>
            <person name="Petersen B."/>
            <person name="Wilson J."/>
        </authorList>
    </citation>
    <scope>NUCLEOTIDE SEQUENCE</scope>
    <source>
        <strain evidence="1">AA19_3_7</strain>
        <tissue evidence="1">Leaf</tissue>
    </source>
</reference>
<dbReference type="AlphaFoldDB" id="A0AAD5BX29"/>
<keyword evidence="2" id="KW-1185">Reference proteome</keyword>
<sequence length="162" mass="18285">SLSPSLWRFLLLFKYRSSTTRSRSGSGFQNSNQVFSPSPPHLDLDLLSSLFSLLFQNFTYKSKNGLSYQEKLPALDLQQGFGGLLCCSQVWPLNRRLLAKRRRHTGEIVYLKTPAGRTHKGICSTGSQDNIPYSLALAIKFNDLPRPNNYLPLSSFTHDTSE</sequence>